<evidence type="ECO:0000313" key="1">
    <source>
        <dbReference type="EMBL" id="OCF21900.1"/>
    </source>
</evidence>
<dbReference type="RefSeq" id="XP_019042970.1">
    <property type="nucleotide sequence ID" value="XM_019195257.1"/>
</dbReference>
<reference evidence="1" key="3">
    <citation type="submission" date="2014-01" db="EMBL/GenBank/DDBJ databases">
        <title>Evolution of pathogenesis and genome organization in the Tremellales.</title>
        <authorList>
            <person name="Cuomo C."/>
            <person name="Litvintseva A."/>
            <person name="Heitman J."/>
            <person name="Chen Y."/>
            <person name="Sun S."/>
            <person name="Springer D."/>
            <person name="Dromer F."/>
            <person name="Young S."/>
            <person name="Zeng Q."/>
            <person name="Chapman S."/>
            <person name="Gujja S."/>
            <person name="Saif S."/>
            <person name="Birren B."/>
        </authorList>
    </citation>
    <scope>NUCLEOTIDE SEQUENCE</scope>
    <source>
        <strain evidence="1">CBS 10118</strain>
    </source>
</reference>
<accession>A0A1B9FT20</accession>
<dbReference type="Proteomes" id="UP000092730">
    <property type="component" value="Chromosome 3"/>
</dbReference>
<sequence length="152" mass="16842">MTDTQESIGMNQRKTIYTFREAESFKADPINSAPGRGDLSGTSTVLVAYPKDLSPESSATSRSIKHLGGYVNYQELKCRFSDTPAAPIPFFSGPQEAVDPTDMPDRDTRQTTILVIKTTKNQSLGQAWAGRNSDTYQLRPVALEQSFLDQFK</sequence>
<gene>
    <name evidence="1" type="ORF">I302_08679</name>
    <name evidence="2" type="ORF">I302_105398</name>
</gene>
<dbReference type="EMBL" id="CP144543">
    <property type="protein sequence ID" value="WVW83379.1"/>
    <property type="molecule type" value="Genomic_DNA"/>
</dbReference>
<reference evidence="2" key="2">
    <citation type="submission" date="2013-07" db="EMBL/GenBank/DDBJ databases">
        <authorList>
            <consortium name="The Broad Institute Genome Sequencing Platform"/>
            <person name="Cuomo C."/>
            <person name="Litvintseva A."/>
            <person name="Chen Y."/>
            <person name="Heitman J."/>
            <person name="Sun S."/>
            <person name="Springer D."/>
            <person name="Dromer F."/>
            <person name="Young S.K."/>
            <person name="Zeng Q."/>
            <person name="Gargeya S."/>
            <person name="Fitzgerald M."/>
            <person name="Abouelleil A."/>
            <person name="Alvarado L."/>
            <person name="Berlin A.M."/>
            <person name="Chapman S.B."/>
            <person name="Dewar J."/>
            <person name="Goldberg J."/>
            <person name="Griggs A."/>
            <person name="Gujja S."/>
            <person name="Hansen M."/>
            <person name="Howarth C."/>
            <person name="Imamovic A."/>
            <person name="Larimer J."/>
            <person name="McCowan C."/>
            <person name="Murphy C."/>
            <person name="Pearson M."/>
            <person name="Priest M."/>
            <person name="Roberts A."/>
            <person name="Saif S."/>
            <person name="Shea T."/>
            <person name="Sykes S."/>
            <person name="Wortman J."/>
            <person name="Nusbaum C."/>
            <person name="Birren B."/>
        </authorList>
    </citation>
    <scope>NUCLEOTIDE SEQUENCE</scope>
    <source>
        <strain evidence="2">CBS 10118</strain>
    </source>
</reference>
<dbReference type="EMBL" id="KI894026">
    <property type="protein sequence ID" value="OCF21900.1"/>
    <property type="molecule type" value="Genomic_DNA"/>
</dbReference>
<reference evidence="2" key="4">
    <citation type="submission" date="2024-02" db="EMBL/GenBank/DDBJ databases">
        <title>Comparative genomics of Cryptococcus and Kwoniella reveals pathogenesis evolution and contrasting modes of karyotype evolution via chromosome fusion or intercentromeric recombination.</title>
        <authorList>
            <person name="Coelho M.A."/>
            <person name="David-Palma M."/>
            <person name="Shea T."/>
            <person name="Bowers K."/>
            <person name="McGinley-Smith S."/>
            <person name="Mohammad A.W."/>
            <person name="Gnirke A."/>
            <person name="Yurkov A.M."/>
            <person name="Nowrousian M."/>
            <person name="Sun S."/>
            <person name="Cuomo C.A."/>
            <person name="Heitman J."/>
        </authorList>
    </citation>
    <scope>NUCLEOTIDE SEQUENCE</scope>
    <source>
        <strain evidence="2">CBS 10118</strain>
    </source>
</reference>
<evidence type="ECO:0000313" key="2">
    <source>
        <dbReference type="EMBL" id="WVW83379.1"/>
    </source>
</evidence>
<organism evidence="1">
    <name type="scientific">Kwoniella bestiolae CBS 10118</name>
    <dbReference type="NCBI Taxonomy" id="1296100"/>
    <lineage>
        <taxon>Eukaryota</taxon>
        <taxon>Fungi</taxon>
        <taxon>Dikarya</taxon>
        <taxon>Basidiomycota</taxon>
        <taxon>Agaricomycotina</taxon>
        <taxon>Tremellomycetes</taxon>
        <taxon>Tremellales</taxon>
        <taxon>Cryptococcaceae</taxon>
        <taxon>Kwoniella</taxon>
    </lineage>
</organism>
<keyword evidence="3" id="KW-1185">Reference proteome</keyword>
<dbReference type="AlphaFoldDB" id="A0A1B9FT20"/>
<protein>
    <submittedName>
        <fullName evidence="1">Uncharacterized protein</fullName>
    </submittedName>
</protein>
<dbReference type="KEGG" id="kbi:30213078"/>
<reference evidence="1" key="1">
    <citation type="submission" date="2013-07" db="EMBL/GenBank/DDBJ databases">
        <title>The Genome Sequence of Cryptococcus bestiolae CBS10118.</title>
        <authorList>
            <consortium name="The Broad Institute Genome Sequencing Platform"/>
            <person name="Cuomo C."/>
            <person name="Litvintseva A."/>
            <person name="Chen Y."/>
            <person name="Heitman J."/>
            <person name="Sun S."/>
            <person name="Springer D."/>
            <person name="Dromer F."/>
            <person name="Young S.K."/>
            <person name="Zeng Q."/>
            <person name="Gargeya S."/>
            <person name="Fitzgerald M."/>
            <person name="Abouelleil A."/>
            <person name="Alvarado L."/>
            <person name="Berlin A.M."/>
            <person name="Chapman S.B."/>
            <person name="Dewar J."/>
            <person name="Goldberg J."/>
            <person name="Griggs A."/>
            <person name="Gujja S."/>
            <person name="Hansen M."/>
            <person name="Howarth C."/>
            <person name="Imamovic A."/>
            <person name="Larimer J."/>
            <person name="McCowan C."/>
            <person name="Murphy C."/>
            <person name="Pearson M."/>
            <person name="Priest M."/>
            <person name="Roberts A."/>
            <person name="Saif S."/>
            <person name="Shea T."/>
            <person name="Sykes S."/>
            <person name="Wortman J."/>
            <person name="Nusbaum C."/>
            <person name="Birren B."/>
        </authorList>
    </citation>
    <scope>NUCLEOTIDE SEQUENCE [LARGE SCALE GENOMIC DNA]</scope>
    <source>
        <strain evidence="1">CBS 10118</strain>
    </source>
</reference>
<dbReference type="GeneID" id="30213078"/>
<proteinExistence type="predicted"/>
<name>A0A1B9FT20_9TREE</name>
<dbReference type="VEuPathDB" id="FungiDB:I302_08679"/>
<evidence type="ECO:0000313" key="3">
    <source>
        <dbReference type="Proteomes" id="UP000092730"/>
    </source>
</evidence>